<dbReference type="PANTHER" id="PTHR21028">
    <property type="entry name" value="SI:CH211-156B7.4"/>
    <property type="match status" value="1"/>
</dbReference>
<evidence type="ECO:0000313" key="2">
    <source>
        <dbReference type="EMBL" id="GES11362.1"/>
    </source>
</evidence>
<dbReference type="InterPro" id="IPR033469">
    <property type="entry name" value="CYTH-like_dom_sf"/>
</dbReference>
<dbReference type="PANTHER" id="PTHR21028:SF2">
    <property type="entry name" value="CYTH DOMAIN-CONTAINING PROTEIN"/>
    <property type="match status" value="1"/>
</dbReference>
<dbReference type="InterPro" id="IPR008173">
    <property type="entry name" value="Adenylyl_cyclase_CyaB"/>
</dbReference>
<dbReference type="Pfam" id="PF01928">
    <property type="entry name" value="CYTH"/>
    <property type="match status" value="1"/>
</dbReference>
<dbReference type="NCBIfam" id="TIGR00318">
    <property type="entry name" value="cyaB"/>
    <property type="match status" value="1"/>
</dbReference>
<dbReference type="EMBL" id="BLAE01000029">
    <property type="protein sequence ID" value="GES11362.1"/>
    <property type="molecule type" value="Genomic_DNA"/>
</dbReference>
<reference evidence="2 3" key="1">
    <citation type="submission" date="2019-10" db="EMBL/GenBank/DDBJ databases">
        <title>Whole genome shotgun sequence of Acrocarpospora macrocephala NBRC 16266.</title>
        <authorList>
            <person name="Ichikawa N."/>
            <person name="Kimura A."/>
            <person name="Kitahashi Y."/>
            <person name="Komaki H."/>
            <person name="Oguchi A."/>
        </authorList>
    </citation>
    <scope>NUCLEOTIDE SEQUENCE [LARGE SCALE GENOMIC DNA]</scope>
    <source>
        <strain evidence="2 3">NBRC 16266</strain>
    </source>
</reference>
<name>A0A5M3WT16_9ACTN</name>
<dbReference type="SMART" id="SM01118">
    <property type="entry name" value="CYTH"/>
    <property type="match status" value="1"/>
</dbReference>
<dbReference type="OrthoDB" id="3216512at2"/>
<dbReference type="SUPFAM" id="SSF55154">
    <property type="entry name" value="CYTH-like phosphatases"/>
    <property type="match status" value="1"/>
</dbReference>
<accession>A0A5M3WT16</accession>
<dbReference type="Proteomes" id="UP000331127">
    <property type="component" value="Unassembled WGS sequence"/>
</dbReference>
<keyword evidence="3" id="KW-1185">Reference proteome</keyword>
<feature type="domain" description="CYTH" evidence="1">
    <location>
        <begin position="1"/>
        <end position="175"/>
    </location>
</feature>
<gene>
    <name evidence="2" type="ORF">Amac_049590</name>
</gene>
<protein>
    <submittedName>
        <fullName evidence="2">CYTH domain-containing protein</fullName>
    </submittedName>
</protein>
<proteinExistence type="predicted"/>
<dbReference type="RefSeq" id="WP_155356735.1">
    <property type="nucleotide sequence ID" value="NZ_BAAAHL010000049.1"/>
</dbReference>
<evidence type="ECO:0000259" key="1">
    <source>
        <dbReference type="PROSITE" id="PS51707"/>
    </source>
</evidence>
<dbReference type="InterPro" id="IPR023577">
    <property type="entry name" value="CYTH_domain"/>
</dbReference>
<dbReference type="CDD" id="cd07890">
    <property type="entry name" value="CYTH-like_AC_IV-like"/>
    <property type="match status" value="1"/>
</dbReference>
<evidence type="ECO:0000313" key="3">
    <source>
        <dbReference type="Proteomes" id="UP000331127"/>
    </source>
</evidence>
<dbReference type="Gene3D" id="2.40.320.10">
    <property type="entry name" value="Hypothetical Protein Pfu-838710-001"/>
    <property type="match status" value="1"/>
</dbReference>
<comment type="caution">
    <text evidence="2">The sequence shown here is derived from an EMBL/GenBank/DDBJ whole genome shotgun (WGS) entry which is preliminary data.</text>
</comment>
<dbReference type="AlphaFoldDB" id="A0A5M3WT16"/>
<sequence>MQEIEVKYRLRDLPALEQSLAERGLVLSAPITQDDQAYARVDWSYGQSKIGVPFARLRTQDGRHLFTVKTPLVNELACLEHESEVADRDQMHQAIIQMGFRPTVRIVKTRRTAQMAGMELCVDEVEHAGLFLEIEKVLDAGESGAVAQERLDAFARSLGVELERTADTYDSLVRAALV</sequence>
<dbReference type="PROSITE" id="PS51707">
    <property type="entry name" value="CYTH"/>
    <property type="match status" value="1"/>
</dbReference>
<organism evidence="2 3">
    <name type="scientific">Acrocarpospora macrocephala</name>
    <dbReference type="NCBI Taxonomy" id="150177"/>
    <lineage>
        <taxon>Bacteria</taxon>
        <taxon>Bacillati</taxon>
        <taxon>Actinomycetota</taxon>
        <taxon>Actinomycetes</taxon>
        <taxon>Streptosporangiales</taxon>
        <taxon>Streptosporangiaceae</taxon>
        <taxon>Acrocarpospora</taxon>
    </lineage>
</organism>